<dbReference type="EC" id="2.7.1.180" evidence="1 10"/>
<feature type="binding site" evidence="11">
    <location>
        <position position="184"/>
    </location>
    <ligand>
        <name>Mg(2+)</name>
        <dbReference type="ChEBI" id="CHEBI:18420"/>
    </ligand>
</feature>
<evidence type="ECO:0000256" key="3">
    <source>
        <dbReference type="ARBA" id="ARBA00022630"/>
    </source>
</evidence>
<name>A0A9D1N7P6_9FIRM</name>
<dbReference type="GO" id="GO:0016740">
    <property type="term" value="F:transferase activity"/>
    <property type="evidence" value="ECO:0007669"/>
    <property type="project" value="UniProtKB-UniRule"/>
</dbReference>
<comment type="cofactor">
    <cofactor evidence="11">
        <name>Mg(2+)</name>
        <dbReference type="ChEBI" id="CHEBI:18420"/>
    </cofactor>
    <cofactor evidence="11">
        <name>Mn(2+)</name>
        <dbReference type="ChEBI" id="CHEBI:29035"/>
    </cofactor>
    <text evidence="11">Magnesium. Can also use manganese.</text>
</comment>
<keyword evidence="7 10" id="KW-0460">Magnesium</keyword>
<dbReference type="PANTHER" id="PTHR30040">
    <property type="entry name" value="THIAMINE BIOSYNTHESIS LIPOPROTEIN APBE"/>
    <property type="match status" value="1"/>
</dbReference>
<dbReference type="GO" id="GO:0046872">
    <property type="term" value="F:metal ion binding"/>
    <property type="evidence" value="ECO:0007669"/>
    <property type="project" value="UniProtKB-UniRule"/>
</dbReference>
<evidence type="ECO:0000313" key="12">
    <source>
        <dbReference type="EMBL" id="HIU96138.1"/>
    </source>
</evidence>
<dbReference type="Gene3D" id="3.10.520.10">
    <property type="entry name" value="ApbE-like domains"/>
    <property type="match status" value="1"/>
</dbReference>
<evidence type="ECO:0000256" key="11">
    <source>
        <dbReference type="PIRSR" id="PIRSR006268-2"/>
    </source>
</evidence>
<organism evidence="12 13">
    <name type="scientific">Candidatus Allocopromorpha excrementipullorum</name>
    <dbReference type="NCBI Taxonomy" id="2840743"/>
    <lineage>
        <taxon>Bacteria</taxon>
        <taxon>Bacillati</taxon>
        <taxon>Bacillota</taxon>
        <taxon>Clostridia</taxon>
        <taxon>Eubacteriales</taxon>
        <taxon>Eubacteriaceae</taxon>
        <taxon>Eubacteriaceae incertae sedis</taxon>
        <taxon>Candidatus Allocopromorpha</taxon>
    </lineage>
</organism>
<accession>A0A9D1N7P6</accession>
<comment type="caution">
    <text evidence="12">The sequence shown here is derived from an EMBL/GenBank/DDBJ whole genome shotgun (WGS) entry which is preliminary data.</text>
</comment>
<dbReference type="Pfam" id="PF02424">
    <property type="entry name" value="ApbE"/>
    <property type="match status" value="1"/>
</dbReference>
<keyword evidence="4 10" id="KW-0808">Transferase</keyword>
<sequence length="353" mass="38499">MKRLRKITRYIRRSALFKALILIMILVFAIITQTGCSNKEVSKTDFALNTSCTITVGGMSEKEANDILTEAFDVMRQYEDMLSRTVEGSDIYRINNAGGEAVEVSDETIEVLRQGIAMGELSGGRFDITVGRLTDMWNFTGEDPSVPPQEEIDAALPAVDYRNIHIDGNRVTLADPGAAIDLGGIAKGYIADKLAEFLMDKGVESAVINLGGNVETVGAKADGSSWTVGIERPYSDRTELMGKVSLDDGTLVTSGIYERNFEEDGVLYHHVLDPDTGYPAESDLEAVTIMAVRGNSAFCDGLSTVCLMLGKDEAMQLVEQLQEEYPDMGLEAAFIDKEDEMVQTEGMDIQAAD</sequence>
<keyword evidence="3 10" id="KW-0285">Flavoprotein</keyword>
<evidence type="ECO:0000256" key="7">
    <source>
        <dbReference type="ARBA" id="ARBA00022842"/>
    </source>
</evidence>
<comment type="similarity">
    <text evidence="10">Belongs to the ApbE family.</text>
</comment>
<protein>
    <recommendedName>
        <fullName evidence="2 10">FAD:protein FMN transferase</fullName>
        <ecNumber evidence="1 10">2.7.1.180</ecNumber>
    </recommendedName>
    <alternativeName>
        <fullName evidence="8 10">Flavin transferase</fullName>
    </alternativeName>
</protein>
<comment type="catalytic activity">
    <reaction evidence="9 10">
        <text>L-threonyl-[protein] + FAD = FMN-L-threonyl-[protein] + AMP + H(+)</text>
        <dbReference type="Rhea" id="RHEA:36847"/>
        <dbReference type="Rhea" id="RHEA-COMP:11060"/>
        <dbReference type="Rhea" id="RHEA-COMP:11061"/>
        <dbReference type="ChEBI" id="CHEBI:15378"/>
        <dbReference type="ChEBI" id="CHEBI:30013"/>
        <dbReference type="ChEBI" id="CHEBI:57692"/>
        <dbReference type="ChEBI" id="CHEBI:74257"/>
        <dbReference type="ChEBI" id="CHEBI:456215"/>
        <dbReference type="EC" id="2.7.1.180"/>
    </reaction>
</comment>
<dbReference type="SUPFAM" id="SSF143631">
    <property type="entry name" value="ApbE-like"/>
    <property type="match status" value="1"/>
</dbReference>
<dbReference type="AlphaFoldDB" id="A0A9D1N7P6"/>
<evidence type="ECO:0000256" key="2">
    <source>
        <dbReference type="ARBA" id="ARBA00016337"/>
    </source>
</evidence>
<evidence type="ECO:0000256" key="4">
    <source>
        <dbReference type="ARBA" id="ARBA00022679"/>
    </source>
</evidence>
<evidence type="ECO:0000256" key="5">
    <source>
        <dbReference type="ARBA" id="ARBA00022723"/>
    </source>
</evidence>
<evidence type="ECO:0000256" key="10">
    <source>
        <dbReference type="PIRNR" id="PIRNR006268"/>
    </source>
</evidence>
<dbReference type="PANTHER" id="PTHR30040:SF2">
    <property type="entry name" value="FAD:PROTEIN FMN TRANSFERASE"/>
    <property type="match status" value="1"/>
</dbReference>
<dbReference type="Proteomes" id="UP000824130">
    <property type="component" value="Unassembled WGS sequence"/>
</dbReference>
<feature type="binding site" evidence="11">
    <location>
        <position position="304"/>
    </location>
    <ligand>
        <name>Mg(2+)</name>
        <dbReference type="ChEBI" id="CHEBI:18420"/>
    </ligand>
</feature>
<evidence type="ECO:0000256" key="6">
    <source>
        <dbReference type="ARBA" id="ARBA00022827"/>
    </source>
</evidence>
<reference evidence="12" key="1">
    <citation type="submission" date="2020-10" db="EMBL/GenBank/DDBJ databases">
        <authorList>
            <person name="Gilroy R."/>
        </authorList>
    </citation>
    <scope>NUCLEOTIDE SEQUENCE</scope>
    <source>
        <strain evidence="12">ChiSjej4B22-8349</strain>
    </source>
</reference>
<dbReference type="EMBL" id="DVOB01000121">
    <property type="protein sequence ID" value="HIU96138.1"/>
    <property type="molecule type" value="Genomic_DNA"/>
</dbReference>
<keyword evidence="6 10" id="KW-0274">FAD</keyword>
<evidence type="ECO:0000256" key="8">
    <source>
        <dbReference type="ARBA" id="ARBA00031306"/>
    </source>
</evidence>
<keyword evidence="5 10" id="KW-0479">Metal-binding</keyword>
<reference evidence="12" key="2">
    <citation type="journal article" date="2021" name="PeerJ">
        <title>Extensive microbial diversity within the chicken gut microbiome revealed by metagenomics and culture.</title>
        <authorList>
            <person name="Gilroy R."/>
            <person name="Ravi A."/>
            <person name="Getino M."/>
            <person name="Pursley I."/>
            <person name="Horton D.L."/>
            <person name="Alikhan N.F."/>
            <person name="Baker D."/>
            <person name="Gharbi K."/>
            <person name="Hall N."/>
            <person name="Watson M."/>
            <person name="Adriaenssens E.M."/>
            <person name="Foster-Nyarko E."/>
            <person name="Jarju S."/>
            <person name="Secka A."/>
            <person name="Antonio M."/>
            <person name="Oren A."/>
            <person name="Chaudhuri R.R."/>
            <person name="La Ragione R."/>
            <person name="Hildebrand F."/>
            <person name="Pallen M.J."/>
        </authorList>
    </citation>
    <scope>NUCLEOTIDE SEQUENCE</scope>
    <source>
        <strain evidence="12">ChiSjej4B22-8349</strain>
    </source>
</reference>
<dbReference type="PIRSF" id="PIRSF006268">
    <property type="entry name" value="ApbE"/>
    <property type="match status" value="1"/>
</dbReference>
<evidence type="ECO:0000256" key="1">
    <source>
        <dbReference type="ARBA" id="ARBA00011955"/>
    </source>
</evidence>
<feature type="binding site" evidence="11">
    <location>
        <position position="300"/>
    </location>
    <ligand>
        <name>Mg(2+)</name>
        <dbReference type="ChEBI" id="CHEBI:18420"/>
    </ligand>
</feature>
<evidence type="ECO:0000313" key="13">
    <source>
        <dbReference type="Proteomes" id="UP000824130"/>
    </source>
</evidence>
<evidence type="ECO:0000256" key="9">
    <source>
        <dbReference type="ARBA" id="ARBA00048540"/>
    </source>
</evidence>
<dbReference type="InterPro" id="IPR024932">
    <property type="entry name" value="ApbE"/>
</dbReference>
<proteinExistence type="inferred from homology"/>
<dbReference type="InterPro" id="IPR003374">
    <property type="entry name" value="ApbE-like_sf"/>
</dbReference>
<gene>
    <name evidence="12" type="ORF">IAD25_05425</name>
</gene>